<evidence type="ECO:0000256" key="3">
    <source>
        <dbReference type="ARBA" id="ARBA00034487"/>
    </source>
</evidence>
<dbReference type="eggNOG" id="COG2226">
    <property type="taxonomic scope" value="Bacteria"/>
</dbReference>
<feature type="domain" description="Methyltransferase" evidence="9">
    <location>
        <begin position="79"/>
        <end position="225"/>
    </location>
</feature>
<sequence>MHDVKHDEIRQAVRESYGAVARADSGCGCGPACCTPAELPAADILSRGIGYSESEVGAVPEGANLGLGCGNPQAIAALKPGETVLDLGSGAGFDCFLAARQVGDSGLVIGVDMTPDMLSKARANAAKGGYANTEFRLGEIEHLPVADATVDVIISNCVINLSPDKAQVFRDAFRVLKCGGRLAISDIVITAPLPEEARRDLALYTGCIAGAAAAEEIEQMLAAAGFADIRIEAKDASREFIRQWAPGRGVEDYVCSASIEAVKPG</sequence>
<dbReference type="NCBIfam" id="NF008823">
    <property type="entry name" value="PRK11873.1"/>
    <property type="match status" value="1"/>
</dbReference>
<dbReference type="CDD" id="cd02440">
    <property type="entry name" value="AdoMet_MTases"/>
    <property type="match status" value="1"/>
</dbReference>
<comment type="catalytic activity">
    <reaction evidence="7">
        <text>arsenic triglutathione + 2 [thioredoxin]-dithiol + 2 S-adenosyl-L-methionine + H2O = dimethylarsinous acid + 2 [thioredoxin]-disulfide + 3 glutathione + 2 S-adenosyl-L-homocysteine + 2 H(+)</text>
        <dbReference type="Rhea" id="RHEA:69464"/>
        <dbReference type="Rhea" id="RHEA-COMP:10698"/>
        <dbReference type="Rhea" id="RHEA-COMP:10700"/>
        <dbReference type="ChEBI" id="CHEBI:15377"/>
        <dbReference type="ChEBI" id="CHEBI:15378"/>
        <dbReference type="ChEBI" id="CHEBI:23808"/>
        <dbReference type="ChEBI" id="CHEBI:29950"/>
        <dbReference type="ChEBI" id="CHEBI:50058"/>
        <dbReference type="ChEBI" id="CHEBI:57856"/>
        <dbReference type="ChEBI" id="CHEBI:57925"/>
        <dbReference type="ChEBI" id="CHEBI:59789"/>
        <dbReference type="ChEBI" id="CHEBI:183640"/>
        <dbReference type="EC" id="2.1.1.137"/>
    </reaction>
</comment>
<dbReference type="RefSeq" id="WP_009205158.1">
    <property type="nucleotide sequence ID" value="NC_022357.1"/>
</dbReference>
<dbReference type="AlphaFoldDB" id="S6AIA6"/>
<keyword evidence="11" id="KW-1185">Reference proteome</keyword>
<dbReference type="Proteomes" id="UP000015559">
    <property type="component" value="Chromosome"/>
</dbReference>
<dbReference type="OrthoDB" id="9772751at2"/>
<dbReference type="GO" id="GO:0032259">
    <property type="term" value="P:methylation"/>
    <property type="evidence" value="ECO:0007669"/>
    <property type="project" value="UniProtKB-KW"/>
</dbReference>
<comment type="catalytic activity">
    <reaction evidence="8">
        <text>arsenic triglutathione + 3 [thioredoxin]-dithiol + 3 S-adenosyl-L-methionine = trimethylarsine + 3 [thioredoxin]-disulfide + 3 glutathione + 3 S-adenosyl-L-homocysteine + 3 H(+)</text>
        <dbReference type="Rhea" id="RHEA:69432"/>
        <dbReference type="Rhea" id="RHEA-COMP:10698"/>
        <dbReference type="Rhea" id="RHEA-COMP:10700"/>
        <dbReference type="ChEBI" id="CHEBI:15378"/>
        <dbReference type="ChEBI" id="CHEBI:27130"/>
        <dbReference type="ChEBI" id="CHEBI:29950"/>
        <dbReference type="ChEBI" id="CHEBI:50058"/>
        <dbReference type="ChEBI" id="CHEBI:57856"/>
        <dbReference type="ChEBI" id="CHEBI:57925"/>
        <dbReference type="ChEBI" id="CHEBI:59789"/>
        <dbReference type="ChEBI" id="CHEBI:183640"/>
        <dbReference type="EC" id="2.1.1.137"/>
    </reaction>
</comment>
<dbReference type="EMBL" id="AP013066">
    <property type="protein sequence ID" value="BAN35961.1"/>
    <property type="molecule type" value="Genomic_DNA"/>
</dbReference>
<dbReference type="PANTHER" id="PTHR43675">
    <property type="entry name" value="ARSENITE METHYLTRANSFERASE"/>
    <property type="match status" value="1"/>
</dbReference>
<reference evidence="10 11" key="1">
    <citation type="journal article" date="2012" name="Appl. Environ. Microbiol.">
        <title>Draft genome sequence of a psychrotolerant sulfur-oxidizing bacterium, Sulfuricella denitrificans skB26, and proteomic insights into cold adaptation.</title>
        <authorList>
            <person name="Watanabe T."/>
            <person name="Kojima H."/>
            <person name="Fukui M."/>
        </authorList>
    </citation>
    <scope>NUCLEOTIDE SEQUENCE [LARGE SCALE GENOMIC DNA]</scope>
    <source>
        <strain evidence="11">skB26</strain>
    </source>
</reference>
<dbReference type="EC" id="2.1.1.137" evidence="4"/>
<dbReference type="InterPro" id="IPR026669">
    <property type="entry name" value="Arsenite_MeTrfase-like"/>
</dbReference>
<protein>
    <recommendedName>
        <fullName evidence="5">Arsenite methyltransferase</fullName>
        <ecNumber evidence="4">2.1.1.137</ecNumber>
    </recommendedName>
</protein>
<evidence type="ECO:0000313" key="11">
    <source>
        <dbReference type="Proteomes" id="UP000015559"/>
    </source>
</evidence>
<dbReference type="GO" id="GO:0030791">
    <property type="term" value="F:arsenite methyltransferase activity"/>
    <property type="evidence" value="ECO:0007669"/>
    <property type="project" value="UniProtKB-EC"/>
</dbReference>
<keyword evidence="10" id="KW-0489">Methyltransferase</keyword>
<dbReference type="STRING" id="1163617.SCD_n02152"/>
<evidence type="ECO:0000256" key="2">
    <source>
        <dbReference type="ARBA" id="ARBA00022691"/>
    </source>
</evidence>
<dbReference type="InterPro" id="IPR025714">
    <property type="entry name" value="Methyltranfer_dom"/>
</dbReference>
<evidence type="ECO:0000256" key="1">
    <source>
        <dbReference type="ARBA" id="ARBA00022679"/>
    </source>
</evidence>
<evidence type="ECO:0000259" key="9">
    <source>
        <dbReference type="Pfam" id="PF13847"/>
    </source>
</evidence>
<dbReference type="PANTHER" id="PTHR43675:SF8">
    <property type="entry name" value="ARSENITE METHYLTRANSFERASE"/>
    <property type="match status" value="1"/>
</dbReference>
<keyword evidence="1 10" id="KW-0808">Transferase</keyword>
<comment type="catalytic activity">
    <reaction evidence="6">
        <text>arsenic triglutathione + [thioredoxin]-dithiol + S-adenosyl-L-methionine + 2 H2O = methylarsonous acid + [thioredoxin]-disulfide + 3 glutathione + S-adenosyl-L-homocysteine + H(+)</text>
        <dbReference type="Rhea" id="RHEA:69460"/>
        <dbReference type="Rhea" id="RHEA-COMP:10698"/>
        <dbReference type="Rhea" id="RHEA-COMP:10700"/>
        <dbReference type="ChEBI" id="CHEBI:15377"/>
        <dbReference type="ChEBI" id="CHEBI:15378"/>
        <dbReference type="ChEBI" id="CHEBI:17826"/>
        <dbReference type="ChEBI" id="CHEBI:29950"/>
        <dbReference type="ChEBI" id="CHEBI:50058"/>
        <dbReference type="ChEBI" id="CHEBI:57856"/>
        <dbReference type="ChEBI" id="CHEBI:57925"/>
        <dbReference type="ChEBI" id="CHEBI:59789"/>
        <dbReference type="ChEBI" id="CHEBI:183640"/>
        <dbReference type="EC" id="2.1.1.137"/>
    </reaction>
</comment>
<accession>S6AIA6</accession>
<comment type="similarity">
    <text evidence="3">Belongs to the methyltransferase superfamily. Arsenite methyltransferase family.</text>
</comment>
<dbReference type="HOGENOM" id="CLU_052868_1_1_4"/>
<evidence type="ECO:0000256" key="4">
    <source>
        <dbReference type="ARBA" id="ARBA00034521"/>
    </source>
</evidence>
<evidence type="ECO:0000256" key="8">
    <source>
        <dbReference type="ARBA" id="ARBA00048428"/>
    </source>
</evidence>
<dbReference type="InterPro" id="IPR029063">
    <property type="entry name" value="SAM-dependent_MTases_sf"/>
</dbReference>
<name>S6AIA6_SULDS</name>
<evidence type="ECO:0000256" key="5">
    <source>
        <dbReference type="ARBA" id="ARBA00034545"/>
    </source>
</evidence>
<evidence type="ECO:0000313" key="10">
    <source>
        <dbReference type="EMBL" id="BAN35961.1"/>
    </source>
</evidence>
<evidence type="ECO:0000256" key="7">
    <source>
        <dbReference type="ARBA" id="ARBA00047943"/>
    </source>
</evidence>
<evidence type="ECO:0000256" key="6">
    <source>
        <dbReference type="ARBA" id="ARBA00047941"/>
    </source>
</evidence>
<dbReference type="Gene3D" id="3.40.50.150">
    <property type="entry name" value="Vaccinia Virus protein VP39"/>
    <property type="match status" value="1"/>
</dbReference>
<dbReference type="SUPFAM" id="SSF53335">
    <property type="entry name" value="S-adenosyl-L-methionine-dependent methyltransferases"/>
    <property type="match status" value="1"/>
</dbReference>
<organism evidence="10 11">
    <name type="scientific">Sulfuricella denitrificans (strain DSM 22764 / NBRC 105220 / skB26)</name>
    <dbReference type="NCBI Taxonomy" id="1163617"/>
    <lineage>
        <taxon>Bacteria</taxon>
        <taxon>Pseudomonadati</taxon>
        <taxon>Pseudomonadota</taxon>
        <taxon>Betaproteobacteria</taxon>
        <taxon>Nitrosomonadales</taxon>
        <taxon>Sulfuricellaceae</taxon>
        <taxon>Sulfuricella</taxon>
    </lineage>
</organism>
<proteinExistence type="inferred from homology"/>
<dbReference type="Pfam" id="PF13847">
    <property type="entry name" value="Methyltransf_31"/>
    <property type="match status" value="1"/>
</dbReference>
<gene>
    <name evidence="10" type="primary">arsM</name>
    <name evidence="10" type="ORF">SCD_n02152</name>
</gene>
<keyword evidence="2" id="KW-0949">S-adenosyl-L-methionine</keyword>
<dbReference type="KEGG" id="sdr:SCD_n02152"/>